<dbReference type="EMBL" id="KZ308992">
    <property type="protein sequence ID" value="KAG8236129.1"/>
    <property type="molecule type" value="Genomic_DNA"/>
</dbReference>
<protein>
    <submittedName>
        <fullName evidence="1">Uncharacterized protein</fullName>
    </submittedName>
</protein>
<comment type="caution">
    <text evidence="1">The sequence shown here is derived from an EMBL/GenBank/DDBJ whole genome shotgun (WGS) entry which is preliminary data.</text>
</comment>
<reference evidence="1" key="1">
    <citation type="submission" date="2013-04" db="EMBL/GenBank/DDBJ databases">
        <authorList>
            <person name="Qu J."/>
            <person name="Murali S.C."/>
            <person name="Bandaranaike D."/>
            <person name="Bellair M."/>
            <person name="Blankenburg K."/>
            <person name="Chao H."/>
            <person name="Dinh H."/>
            <person name="Doddapaneni H."/>
            <person name="Downs B."/>
            <person name="Dugan-Rocha S."/>
            <person name="Elkadiri S."/>
            <person name="Gnanaolivu R.D."/>
            <person name="Hernandez B."/>
            <person name="Javaid M."/>
            <person name="Jayaseelan J.C."/>
            <person name="Lee S."/>
            <person name="Li M."/>
            <person name="Ming W."/>
            <person name="Munidasa M."/>
            <person name="Muniz J."/>
            <person name="Nguyen L."/>
            <person name="Ongeri F."/>
            <person name="Osuji N."/>
            <person name="Pu L.-L."/>
            <person name="Puazo M."/>
            <person name="Qu C."/>
            <person name="Quiroz J."/>
            <person name="Raj R."/>
            <person name="Weissenberger G."/>
            <person name="Xin Y."/>
            <person name="Zou X."/>
            <person name="Han Y."/>
            <person name="Richards S."/>
            <person name="Worley K."/>
            <person name="Muzny D."/>
            <person name="Gibbs R."/>
        </authorList>
    </citation>
    <scope>NUCLEOTIDE SEQUENCE</scope>
    <source>
        <strain evidence="1">Sampled in the wild</strain>
    </source>
</reference>
<keyword evidence="2" id="KW-1185">Reference proteome</keyword>
<proteinExistence type="predicted"/>
<dbReference type="OrthoDB" id="6736480at2759"/>
<dbReference type="AlphaFoldDB" id="A0A8K0KKT6"/>
<evidence type="ECO:0000313" key="2">
    <source>
        <dbReference type="Proteomes" id="UP000792457"/>
    </source>
</evidence>
<dbReference type="Proteomes" id="UP000792457">
    <property type="component" value="Unassembled WGS sequence"/>
</dbReference>
<evidence type="ECO:0000313" key="1">
    <source>
        <dbReference type="EMBL" id="KAG8236129.1"/>
    </source>
</evidence>
<sequence length="134" mass="15038">MKEQKIHIVDHFKCLGSSINDKADPDEKERARIGIAVTASMHFRLILCDRSLSIKIRLGFLKCYVRSTLLYVVESCTLKIVTMNRLEAFAMWCFRSTSADESGPPVTTNNKEEEASVYGSCNSLREILSSSNGN</sequence>
<reference evidence="1" key="2">
    <citation type="submission" date="2017-10" db="EMBL/GenBank/DDBJ databases">
        <title>Ladona fulva Genome sequencing and assembly.</title>
        <authorList>
            <person name="Murali S."/>
            <person name="Richards S."/>
            <person name="Bandaranaike D."/>
            <person name="Bellair M."/>
            <person name="Blankenburg K."/>
            <person name="Chao H."/>
            <person name="Dinh H."/>
            <person name="Doddapaneni H."/>
            <person name="Dugan-Rocha S."/>
            <person name="Elkadiri S."/>
            <person name="Gnanaolivu R."/>
            <person name="Hernandez B."/>
            <person name="Skinner E."/>
            <person name="Javaid M."/>
            <person name="Lee S."/>
            <person name="Li M."/>
            <person name="Ming W."/>
            <person name="Munidasa M."/>
            <person name="Muniz J."/>
            <person name="Nguyen L."/>
            <person name="Hughes D."/>
            <person name="Osuji N."/>
            <person name="Pu L.-L."/>
            <person name="Puazo M."/>
            <person name="Qu C."/>
            <person name="Quiroz J."/>
            <person name="Raj R."/>
            <person name="Weissenberger G."/>
            <person name="Xin Y."/>
            <person name="Zou X."/>
            <person name="Han Y."/>
            <person name="Worley K."/>
            <person name="Muzny D."/>
            <person name="Gibbs R."/>
        </authorList>
    </citation>
    <scope>NUCLEOTIDE SEQUENCE</scope>
    <source>
        <strain evidence="1">Sampled in the wild</strain>
    </source>
</reference>
<name>A0A8K0KKT6_LADFU</name>
<accession>A0A8K0KKT6</accession>
<gene>
    <name evidence="1" type="ORF">J437_LFUL001612</name>
</gene>
<organism evidence="1 2">
    <name type="scientific">Ladona fulva</name>
    <name type="common">Scarce chaser dragonfly</name>
    <name type="synonym">Libellula fulva</name>
    <dbReference type="NCBI Taxonomy" id="123851"/>
    <lineage>
        <taxon>Eukaryota</taxon>
        <taxon>Metazoa</taxon>
        <taxon>Ecdysozoa</taxon>
        <taxon>Arthropoda</taxon>
        <taxon>Hexapoda</taxon>
        <taxon>Insecta</taxon>
        <taxon>Pterygota</taxon>
        <taxon>Palaeoptera</taxon>
        <taxon>Odonata</taxon>
        <taxon>Epiprocta</taxon>
        <taxon>Anisoptera</taxon>
        <taxon>Libelluloidea</taxon>
        <taxon>Libellulidae</taxon>
        <taxon>Ladona</taxon>
    </lineage>
</organism>